<evidence type="ECO:0000313" key="2">
    <source>
        <dbReference type="EMBL" id="URD89497.1"/>
    </source>
</evidence>
<dbReference type="GO" id="GO:0003924">
    <property type="term" value="F:GTPase activity"/>
    <property type="evidence" value="ECO:0007669"/>
    <property type="project" value="TreeGrafter"/>
</dbReference>
<dbReference type="GO" id="GO:0005783">
    <property type="term" value="C:endoplasmic reticulum"/>
    <property type="evidence" value="ECO:0007669"/>
    <property type="project" value="TreeGrafter"/>
</dbReference>
<dbReference type="InterPro" id="IPR008803">
    <property type="entry name" value="RHD3/Sey1"/>
</dbReference>
<evidence type="ECO:0000313" key="3">
    <source>
        <dbReference type="Proteomes" id="UP001055439"/>
    </source>
</evidence>
<accession>A0A9E7F6F3</accession>
<proteinExistence type="predicted"/>
<keyword evidence="3" id="KW-1185">Reference proteome</keyword>
<dbReference type="PANTHER" id="PTHR45923">
    <property type="entry name" value="PROTEIN SEY1"/>
    <property type="match status" value="1"/>
</dbReference>
<dbReference type="OrthoDB" id="1597724at2759"/>
<dbReference type="GO" id="GO:0016320">
    <property type="term" value="P:endoplasmic reticulum membrane fusion"/>
    <property type="evidence" value="ECO:0007669"/>
    <property type="project" value="TreeGrafter"/>
</dbReference>
<feature type="domain" description="Sey1/RHD3-like three-helix bundle" evidence="1">
    <location>
        <begin position="196"/>
        <end position="325"/>
    </location>
</feature>
<dbReference type="EMBL" id="CP097504">
    <property type="protein sequence ID" value="URD89497.1"/>
    <property type="molecule type" value="Genomic_DNA"/>
</dbReference>
<name>A0A9E7F6F3_9LILI</name>
<protein>
    <submittedName>
        <fullName evidence="2">GTP-binding protein that may be involved in cell development By similarity</fullName>
    </submittedName>
</protein>
<reference evidence="2" key="1">
    <citation type="submission" date="2022-05" db="EMBL/GenBank/DDBJ databases">
        <title>The Musa troglodytarum L. genome provides insights into the mechanism of non-climacteric behaviour and enrichment of carotenoids.</title>
        <authorList>
            <person name="Wang J."/>
        </authorList>
    </citation>
    <scope>NUCLEOTIDE SEQUENCE</scope>
    <source>
        <tissue evidence="2">Leaf</tissue>
    </source>
</reference>
<sequence length="435" mass="49226">MSSCSAAALLKPDRGEAFAGHLLLPQVRPMIFPSPSRCGILGSDNATKILDVFDACIGPIRLFYKWCHDIGREQAANKPLLKTVFQYVLAIDILFHERTLLESLEPILREDIQKIWDNVPKPQAHKETPLSKFFNVQVVALSSYEEKEEEQFTEQLQLEEAVQHDIVPGFGKKLSAILDKCLSDLYIEVTCIVLELSRYDMEVIYFDESVRTSKRQELETKLLQLVNPAYQSMLGHIRAKTLDDFKEALDKAIEREGFAVAVHDCTQSFMLKFDKGCEDATIEQAIWDPSKVWEKLRRDIDVYVTSVCAAKLSELTTLYEATVDKMILQLEEYAKSVVESKGKRRGWKNLDLFSTLFSHDADSMPRVWTGKEDIKAITKTARSAYLKSMPVMTVISLSLMDASDSGGSSRSIQILDPLASSSWEEVIKVLITCFC</sequence>
<gene>
    <name evidence="2" type="ORF">MUK42_27831</name>
</gene>
<evidence type="ECO:0000259" key="1">
    <source>
        <dbReference type="Pfam" id="PF20428"/>
    </source>
</evidence>
<dbReference type="Pfam" id="PF20428">
    <property type="entry name" value="Sey1_3HB"/>
    <property type="match status" value="1"/>
</dbReference>
<dbReference type="Pfam" id="PF05879">
    <property type="entry name" value="RHD3_GTPase"/>
    <property type="match status" value="1"/>
</dbReference>
<dbReference type="Proteomes" id="UP001055439">
    <property type="component" value="Chromosome 2"/>
</dbReference>
<organism evidence="2 3">
    <name type="scientific">Musa troglodytarum</name>
    <name type="common">fe'i banana</name>
    <dbReference type="NCBI Taxonomy" id="320322"/>
    <lineage>
        <taxon>Eukaryota</taxon>
        <taxon>Viridiplantae</taxon>
        <taxon>Streptophyta</taxon>
        <taxon>Embryophyta</taxon>
        <taxon>Tracheophyta</taxon>
        <taxon>Spermatophyta</taxon>
        <taxon>Magnoliopsida</taxon>
        <taxon>Liliopsida</taxon>
        <taxon>Zingiberales</taxon>
        <taxon>Musaceae</taxon>
        <taxon>Musa</taxon>
    </lineage>
</organism>
<dbReference type="InterPro" id="IPR046758">
    <property type="entry name" value="Sey1/RHD3-like_3HB"/>
</dbReference>
<dbReference type="PANTHER" id="PTHR45923:SF2">
    <property type="entry name" value="PROTEIN SEY1"/>
    <property type="match status" value="1"/>
</dbReference>
<dbReference type="AlphaFoldDB" id="A0A9E7F6F3"/>